<evidence type="ECO:0000313" key="1">
    <source>
        <dbReference type="EMBL" id="ALE15316.1"/>
    </source>
</evidence>
<dbReference type="KEGG" id="vg:37616602"/>
<dbReference type="Proteomes" id="UP000232640">
    <property type="component" value="Segment"/>
</dbReference>
<keyword evidence="2" id="KW-1185">Reference proteome</keyword>
<dbReference type="SUPFAM" id="SSF51283">
    <property type="entry name" value="dUTPase-like"/>
    <property type="match status" value="1"/>
</dbReference>
<proteinExistence type="predicted"/>
<gene>
    <name evidence="1" type="primary">dUTPase2</name>
</gene>
<dbReference type="GeneID" id="37616602"/>
<evidence type="ECO:0000313" key="2">
    <source>
        <dbReference type="Proteomes" id="UP000232640"/>
    </source>
</evidence>
<organism evidence="1 2">
    <name type="scientific">bottlenose dolphin adenovirus 2</name>
    <dbReference type="NCBI Taxonomy" id="2849592"/>
    <lineage>
        <taxon>Viruses</taxon>
        <taxon>Varidnaviria</taxon>
        <taxon>Bamfordvirae</taxon>
        <taxon>Preplasmiviricota</taxon>
        <taxon>Polisuviricotina</taxon>
        <taxon>Pharingeaviricetes</taxon>
        <taxon>Rowavirales</taxon>
        <taxon>Adenoviridae</taxon>
        <taxon>Mastadenovirus</taxon>
        <taxon>Mastadenovirus delphinidae</taxon>
        <taxon>Dolphin mastadenovirus A</taxon>
    </lineage>
</organism>
<protein>
    <submittedName>
        <fullName evidence="1">dUTPase2</fullName>
    </submittedName>
</protein>
<dbReference type="InterPro" id="IPR036157">
    <property type="entry name" value="dUTPase-like_sf"/>
</dbReference>
<dbReference type="RefSeq" id="YP_009505707.1">
    <property type="nucleotide sequence ID" value="NC_038333.1"/>
</dbReference>
<sequence>MVNNSFYVELHFPSDFSPIYDDQNKIHLLTTEDVMLQPGEKIRIPVTPVTVHIPRGHFVIVGKSDLLPLKAAFLGNIFDLERSQEVITFYSIKIWDSYPNGLFIPAGTPVCQLSLHDWIFTDPQPE</sequence>
<accession>A0A0M3T9N1</accession>
<name>A0A0M3T9N1_9ADEN</name>
<dbReference type="EMBL" id="KR024710">
    <property type="protein sequence ID" value="ALE15316.1"/>
    <property type="molecule type" value="Genomic_DNA"/>
</dbReference>
<reference evidence="1" key="1">
    <citation type="submission" date="2015-03" db="EMBL/GenBank/DDBJ databases">
        <title>Phylogenetic analysis of the first cetacean adenovirus genome suggests coevolution with the Cetartiodactyla.</title>
        <authorList>
            <person name="Standorf K."/>
            <person name="Cortes-Hinojosa G."/>
            <person name="Venn-Watson S."/>
            <person name="Rivera R."/>
            <person name="Archer L.L."/>
            <person name="Wellehan J.F.X. Jr."/>
        </authorList>
    </citation>
    <scope>NUCLEOTIDE SEQUENCE</scope>
    <source>
        <strain evidence="1">Tt11018</strain>
    </source>
</reference>